<evidence type="ECO:0000313" key="2">
    <source>
        <dbReference type="Proteomes" id="UP000494206"/>
    </source>
</evidence>
<evidence type="ECO:0000313" key="1">
    <source>
        <dbReference type="EMBL" id="CAB3408660.1"/>
    </source>
</evidence>
<organism evidence="1 2">
    <name type="scientific">Caenorhabditis bovis</name>
    <dbReference type="NCBI Taxonomy" id="2654633"/>
    <lineage>
        <taxon>Eukaryota</taxon>
        <taxon>Metazoa</taxon>
        <taxon>Ecdysozoa</taxon>
        <taxon>Nematoda</taxon>
        <taxon>Chromadorea</taxon>
        <taxon>Rhabditida</taxon>
        <taxon>Rhabditina</taxon>
        <taxon>Rhabditomorpha</taxon>
        <taxon>Rhabditoidea</taxon>
        <taxon>Rhabditidae</taxon>
        <taxon>Peloderinae</taxon>
        <taxon>Caenorhabditis</taxon>
    </lineage>
</organism>
<accession>A0A8S1F412</accession>
<dbReference type="InterPro" id="IPR035979">
    <property type="entry name" value="RBD_domain_sf"/>
</dbReference>
<sequence length="410" mass="46468">MQTQELGSYRERPPSLNKKVVTAPCPATKETSSNGWDYWSRIYSETGGRNGAANLPIRDMRISYLLASESLVRAKLLFLNVPGLPTGYKNIILNLLKKELKEEIPIQDVIAQPGKWYLHFYRPADALRVLKHFNGFNYRSHTLLVKFCYPDGTYGDEAALTELVTCTSQSTRQIQAKCEVIQEPDPPGVWSPVELEAVRGFERELISILKIHKCVPYFSVISSLRNMFVNKKLSSYFISAALGQWSTGFIRIFHRNVKVVANSVCLATSDYYTQRIRDAAKEGTCGPNRDTWEPCLPYDIRSEVQLKQYAYAFLCHFGPQHIKIDIPIRLLALSLRGIWPKTGPDLAEALTKISANFVIINNVLYLSTIEKHHEHLIDNLAALQYDADETANGVTERDLKRSQLVSVLDL</sequence>
<name>A0A8S1F412_9PELO</name>
<reference evidence="1 2" key="1">
    <citation type="submission" date="2020-04" db="EMBL/GenBank/DDBJ databases">
        <authorList>
            <person name="Laetsch R D."/>
            <person name="Stevens L."/>
            <person name="Kumar S."/>
            <person name="Blaxter L. M."/>
        </authorList>
    </citation>
    <scope>NUCLEOTIDE SEQUENCE [LARGE SCALE GENOMIC DNA]</scope>
</reference>
<protein>
    <submittedName>
        <fullName evidence="1">Uncharacterized protein</fullName>
    </submittedName>
</protein>
<dbReference type="SUPFAM" id="SSF54928">
    <property type="entry name" value="RNA-binding domain, RBD"/>
    <property type="match status" value="1"/>
</dbReference>
<dbReference type="EMBL" id="CADEPM010000007">
    <property type="protein sequence ID" value="CAB3408660.1"/>
    <property type="molecule type" value="Genomic_DNA"/>
</dbReference>
<proteinExistence type="predicted"/>
<gene>
    <name evidence="1" type="ORF">CBOVIS_LOCUS10412</name>
</gene>
<dbReference type="Proteomes" id="UP000494206">
    <property type="component" value="Unassembled WGS sequence"/>
</dbReference>
<dbReference type="AlphaFoldDB" id="A0A8S1F412"/>
<comment type="caution">
    <text evidence="1">The sequence shown here is derived from an EMBL/GenBank/DDBJ whole genome shotgun (WGS) entry which is preliminary data.</text>
</comment>
<keyword evidence="2" id="KW-1185">Reference proteome</keyword>
<dbReference type="OrthoDB" id="5778082at2759"/>
<dbReference type="GO" id="GO:0003676">
    <property type="term" value="F:nucleic acid binding"/>
    <property type="evidence" value="ECO:0007669"/>
    <property type="project" value="InterPro"/>
</dbReference>